<comment type="caution">
    <text evidence="1">The sequence shown here is derived from an EMBL/GenBank/DDBJ whole genome shotgun (WGS) entry which is preliminary data.</text>
</comment>
<proteinExistence type="predicted"/>
<sequence>MLDYEKLANEVSALLKQKDATFDNAFITIMKQYPVITGEAWKEAKSKIGSILAKRPRKLRTKKAKGLQKTETLFCVLASNIHSVEFLSKYGTTFKFGKNREGAPALFSYSGTCQPSDAHKKDAEVFAKYFFAQPLAPKQIFRAQGITLKESSTTRIVLLIDNTFHALFTPTDRGVTAHITREGEVVRQKDVPQELMSKARAIARTHFKGASSLLLNFG</sequence>
<evidence type="ECO:0000313" key="2">
    <source>
        <dbReference type="Proteomes" id="UP000178106"/>
    </source>
</evidence>
<organism evidence="1 2">
    <name type="scientific">Candidatus Lloydbacteria bacterium RIFOXYC12_FULL_46_25</name>
    <dbReference type="NCBI Taxonomy" id="1798670"/>
    <lineage>
        <taxon>Bacteria</taxon>
        <taxon>Candidatus Lloydiibacteriota</taxon>
    </lineage>
</organism>
<accession>A0A1G2DY82</accession>
<gene>
    <name evidence="1" type="ORF">A2494_04090</name>
</gene>
<name>A0A1G2DY82_9BACT</name>
<evidence type="ECO:0000313" key="1">
    <source>
        <dbReference type="EMBL" id="OGZ18536.1"/>
    </source>
</evidence>
<reference evidence="1 2" key="1">
    <citation type="journal article" date="2016" name="Nat. Commun.">
        <title>Thousands of microbial genomes shed light on interconnected biogeochemical processes in an aquifer system.</title>
        <authorList>
            <person name="Anantharaman K."/>
            <person name="Brown C.T."/>
            <person name="Hug L.A."/>
            <person name="Sharon I."/>
            <person name="Castelle C.J."/>
            <person name="Probst A.J."/>
            <person name="Thomas B.C."/>
            <person name="Singh A."/>
            <person name="Wilkins M.J."/>
            <person name="Karaoz U."/>
            <person name="Brodie E.L."/>
            <person name="Williams K.H."/>
            <person name="Hubbard S.S."/>
            <person name="Banfield J.F."/>
        </authorList>
    </citation>
    <scope>NUCLEOTIDE SEQUENCE [LARGE SCALE GENOMIC DNA]</scope>
</reference>
<dbReference type="AlphaFoldDB" id="A0A1G2DY82"/>
<dbReference type="EMBL" id="MHLU01000086">
    <property type="protein sequence ID" value="OGZ18536.1"/>
    <property type="molecule type" value="Genomic_DNA"/>
</dbReference>
<protein>
    <submittedName>
        <fullName evidence="1">Uncharacterized protein</fullName>
    </submittedName>
</protein>
<dbReference type="Proteomes" id="UP000178106">
    <property type="component" value="Unassembled WGS sequence"/>
</dbReference>